<feature type="region of interest" description="Disordered" evidence="1">
    <location>
        <begin position="1"/>
        <end position="129"/>
    </location>
</feature>
<feature type="compositionally biased region" description="Acidic residues" evidence="1">
    <location>
        <begin position="93"/>
        <end position="115"/>
    </location>
</feature>
<dbReference type="InParanoid" id="A0A6I8UI45"/>
<evidence type="ECO:0000313" key="2">
    <source>
        <dbReference type="Proteomes" id="UP000001819"/>
    </source>
</evidence>
<evidence type="ECO:0000313" key="3">
    <source>
        <dbReference type="RefSeq" id="XP_001355840.4"/>
    </source>
</evidence>
<dbReference type="KEGG" id="dpo:4816215"/>
<reference evidence="3" key="1">
    <citation type="submission" date="2025-08" db="UniProtKB">
        <authorList>
            <consortium name="RefSeq"/>
        </authorList>
    </citation>
    <scope>IDENTIFICATION</scope>
    <source>
        <strain evidence="3">MV-25-SWS-2005</strain>
        <tissue evidence="3">Whole body</tissue>
    </source>
</reference>
<protein>
    <submittedName>
        <fullName evidence="3">Glutamic acid-rich protein</fullName>
    </submittedName>
</protein>
<feature type="region of interest" description="Disordered" evidence="1">
    <location>
        <begin position="237"/>
        <end position="309"/>
    </location>
</feature>
<name>A0A6I8UI45_DROPS</name>
<organism evidence="2 3">
    <name type="scientific">Drosophila pseudoobscura pseudoobscura</name>
    <name type="common">Fruit fly</name>
    <dbReference type="NCBI Taxonomy" id="46245"/>
    <lineage>
        <taxon>Eukaryota</taxon>
        <taxon>Metazoa</taxon>
        <taxon>Ecdysozoa</taxon>
        <taxon>Arthropoda</taxon>
        <taxon>Hexapoda</taxon>
        <taxon>Insecta</taxon>
        <taxon>Pterygota</taxon>
        <taxon>Neoptera</taxon>
        <taxon>Endopterygota</taxon>
        <taxon>Diptera</taxon>
        <taxon>Brachycera</taxon>
        <taxon>Muscomorpha</taxon>
        <taxon>Ephydroidea</taxon>
        <taxon>Drosophilidae</taxon>
        <taxon>Drosophila</taxon>
        <taxon>Sophophora</taxon>
    </lineage>
</organism>
<sequence length="309" mass="34525">MRSRTELVTTTFVESDEEEDYSPDDDSDSEEDWRPTKKRPPKQPRIGVAIAGGSGAGGAAGASGGPGGGEGGRKRKAAGTAAKAKRRHSKVDSDDESDDDDDDDLETDPSDEDFEYPLASTSKRPQSLPPKKQFVKLHQVDLLMKKADLLDKDWMKNTRLCLWRKDVQASLLQKFLRVKSEPGEEQLLFTSSSVYSSWDEQQIGDYLEVKANCLDPNNRRFKLHDLEGIMKVSQELLEEQDKEDPDEEAAPPGADDDDEEDEGNPEDPELEPESEPVPDLEEDEEEDEALDEEEEAEDEGQDHTDETDP</sequence>
<accession>A0A6I8UI45</accession>
<keyword evidence="2" id="KW-1185">Reference proteome</keyword>
<evidence type="ECO:0000256" key="1">
    <source>
        <dbReference type="SAM" id="MobiDB-lite"/>
    </source>
</evidence>
<proteinExistence type="predicted"/>
<feature type="compositionally biased region" description="Acidic residues" evidence="1">
    <location>
        <begin position="237"/>
        <end position="300"/>
    </location>
</feature>
<dbReference type="FunCoup" id="A0A6I8UI45">
    <property type="interactions" value="5"/>
</dbReference>
<gene>
    <name evidence="3" type="primary">LOC4816215</name>
</gene>
<dbReference type="Proteomes" id="UP000001819">
    <property type="component" value="Chromosome 4"/>
</dbReference>
<dbReference type="AlphaFoldDB" id="A0A6I8UI45"/>
<feature type="compositionally biased region" description="Gly residues" evidence="1">
    <location>
        <begin position="50"/>
        <end position="70"/>
    </location>
</feature>
<feature type="compositionally biased region" description="Polar residues" evidence="1">
    <location>
        <begin position="1"/>
        <end position="13"/>
    </location>
</feature>
<dbReference type="ExpressionAtlas" id="A0A6I8UI45">
    <property type="expression patterns" value="baseline"/>
</dbReference>
<dbReference type="RefSeq" id="XP_001355840.4">
    <property type="nucleotide sequence ID" value="XM_001355804.4"/>
</dbReference>
<feature type="compositionally biased region" description="Acidic residues" evidence="1">
    <location>
        <begin position="14"/>
        <end position="31"/>
    </location>
</feature>
<feature type="compositionally biased region" description="Basic residues" evidence="1">
    <location>
        <begin position="73"/>
        <end position="89"/>
    </location>
</feature>